<evidence type="ECO:0000256" key="1">
    <source>
        <dbReference type="SAM" id="Phobius"/>
    </source>
</evidence>
<evidence type="ECO:0000313" key="2">
    <source>
        <dbReference type="EMBL" id="PWE29097.1"/>
    </source>
</evidence>
<dbReference type="RefSeq" id="WP_109533146.1">
    <property type="nucleotide sequence ID" value="NZ_QEYD01000005.1"/>
</dbReference>
<dbReference type="EMBL" id="QEYD01000005">
    <property type="protein sequence ID" value="PWE29097.1"/>
    <property type="molecule type" value="Genomic_DNA"/>
</dbReference>
<comment type="caution">
    <text evidence="2">The sequence shown here is derived from an EMBL/GenBank/DDBJ whole genome shotgun (WGS) entry which is preliminary data.</text>
</comment>
<accession>A0A2U2CB57</accession>
<dbReference type="AlphaFoldDB" id="A0A2U2CB57"/>
<evidence type="ECO:0000313" key="3">
    <source>
        <dbReference type="Proteomes" id="UP000244940"/>
    </source>
</evidence>
<feature type="transmembrane region" description="Helical" evidence="1">
    <location>
        <begin position="133"/>
        <end position="155"/>
    </location>
</feature>
<feature type="transmembrane region" description="Helical" evidence="1">
    <location>
        <begin position="69"/>
        <end position="87"/>
    </location>
</feature>
<feature type="transmembrane region" description="Helical" evidence="1">
    <location>
        <begin position="7"/>
        <end position="29"/>
    </location>
</feature>
<keyword evidence="1" id="KW-0472">Membrane</keyword>
<feature type="transmembrane region" description="Helical" evidence="1">
    <location>
        <begin position="94"/>
        <end position="113"/>
    </location>
</feature>
<protein>
    <recommendedName>
        <fullName evidence="4">DUF1772 domain-containing protein</fullName>
    </recommendedName>
</protein>
<reference evidence="2 3" key="1">
    <citation type="submission" date="2018-05" db="EMBL/GenBank/DDBJ databases">
        <title>Pararhodobacter marina sp. nov., isolated from deep-sea water of the Indian Ocean.</title>
        <authorList>
            <person name="Lai Q.Sr."/>
            <person name="Liu X."/>
            <person name="Shao Z."/>
        </authorList>
    </citation>
    <scope>NUCLEOTIDE SEQUENCE [LARGE SCALE GENOMIC DNA]</scope>
    <source>
        <strain evidence="2 3">CIC4N-9</strain>
    </source>
</reference>
<dbReference type="GeneID" id="94365182"/>
<evidence type="ECO:0008006" key="4">
    <source>
        <dbReference type="Google" id="ProtNLM"/>
    </source>
</evidence>
<gene>
    <name evidence="2" type="ORF">C4N9_09790</name>
</gene>
<keyword evidence="1" id="KW-0812">Transmembrane</keyword>
<sequence>MKRAISWGLPLLTLAVYLYLVVVLGQRLLAESGGLLPYDLRVTGYDLAQARGLLRALTPEGFALYEGPIFWTDTLFPALMGLCLLWWMRPLHGAFGTVCMMAAMGYVALDWGENMLVQRMLEAGPDWVRPADIFAASAFTQGKFAILALALVLAIRASMRRMRRRGAE</sequence>
<organism evidence="2 3">
    <name type="scientific">Pararhodobacter marinus</name>
    <dbReference type="NCBI Taxonomy" id="2184063"/>
    <lineage>
        <taxon>Bacteria</taxon>
        <taxon>Pseudomonadati</taxon>
        <taxon>Pseudomonadota</taxon>
        <taxon>Alphaproteobacteria</taxon>
        <taxon>Rhodobacterales</taxon>
        <taxon>Paracoccaceae</taxon>
        <taxon>Pararhodobacter</taxon>
    </lineage>
</organism>
<keyword evidence="1" id="KW-1133">Transmembrane helix</keyword>
<proteinExistence type="predicted"/>
<dbReference type="OrthoDB" id="5198105at2"/>
<keyword evidence="3" id="KW-1185">Reference proteome</keyword>
<dbReference type="Proteomes" id="UP000244940">
    <property type="component" value="Unassembled WGS sequence"/>
</dbReference>
<name>A0A2U2CB57_9RHOB</name>